<organism evidence="1 2">
    <name type="scientific">Mesobacillus jeotgali</name>
    <dbReference type="NCBI Taxonomy" id="129985"/>
    <lineage>
        <taxon>Bacteria</taxon>
        <taxon>Bacillati</taxon>
        <taxon>Bacillota</taxon>
        <taxon>Bacilli</taxon>
        <taxon>Bacillales</taxon>
        <taxon>Bacillaceae</taxon>
        <taxon>Mesobacillus</taxon>
    </lineage>
</organism>
<name>A0ABY9VC41_9BACI</name>
<dbReference type="RefSeq" id="WP_311071233.1">
    <property type="nucleotide sequence ID" value="NZ_CP134494.1"/>
</dbReference>
<proteinExistence type="predicted"/>
<sequence>MSLKFFYPIGKDPEKDSVIGLLPDGYKSAAVIFSPFFKMPDGWNSPDAPSDEEVYKFADRVSWKEVQIRTRFDRIADVSIGVTAYVTGGCGINIYKRMDLFEKIQEAIDPDVFFPYEDQFSVLLIDDILKVLTSKGATRILYNKLIEGEGEFELKELTLDQKLFLCSGPMFLMDEHKEFGFTCYFDEASMVFFTKEDNFNCFKSTAFEGVYLEKETPIIWENHQCTHFNYDRT</sequence>
<protein>
    <submittedName>
        <fullName evidence="1">DUF2711 family protein</fullName>
    </submittedName>
</protein>
<reference evidence="1 2" key="1">
    <citation type="submission" date="2023-09" db="EMBL/GenBank/DDBJ databases">
        <title>Microbial mechanism of fulvic acid promoting antimony reduction mineralization in rice fields.</title>
        <authorList>
            <person name="Chen G."/>
            <person name="Lan J."/>
        </authorList>
    </citation>
    <scope>NUCLEOTIDE SEQUENCE [LARGE SCALE GENOMIC DNA]</scope>
    <source>
        <strain evidence="1 2">PS1</strain>
    </source>
</reference>
<keyword evidence="2" id="KW-1185">Reference proteome</keyword>
<accession>A0ABY9VC41</accession>
<dbReference type="InterPro" id="IPR024250">
    <property type="entry name" value="DUF2711"/>
</dbReference>
<dbReference type="EMBL" id="CP134494">
    <property type="protein sequence ID" value="WNF21429.1"/>
    <property type="molecule type" value="Genomic_DNA"/>
</dbReference>
<gene>
    <name evidence="1" type="ORF">RH061_14630</name>
</gene>
<evidence type="ECO:0000313" key="1">
    <source>
        <dbReference type="EMBL" id="WNF21429.1"/>
    </source>
</evidence>
<dbReference type="Proteomes" id="UP001303324">
    <property type="component" value="Chromosome"/>
</dbReference>
<dbReference type="Pfam" id="PF10924">
    <property type="entry name" value="DUF2711"/>
    <property type="match status" value="1"/>
</dbReference>
<evidence type="ECO:0000313" key="2">
    <source>
        <dbReference type="Proteomes" id="UP001303324"/>
    </source>
</evidence>